<accession>A0A180H115</accession>
<reference evidence="3 4" key="3">
    <citation type="journal article" date="2017" name="G3 (Bethesda)">
        <title>Comparative analysis highlights variable genome content of wheat rusts and divergence of the mating loci.</title>
        <authorList>
            <person name="Cuomo C.A."/>
            <person name="Bakkeren G."/>
            <person name="Khalil H.B."/>
            <person name="Panwar V."/>
            <person name="Joly D."/>
            <person name="Linning R."/>
            <person name="Sakthikumar S."/>
            <person name="Song X."/>
            <person name="Adiconis X."/>
            <person name="Fan L."/>
            <person name="Goldberg J.M."/>
            <person name="Levin J.Z."/>
            <person name="Young S."/>
            <person name="Zeng Q."/>
            <person name="Anikster Y."/>
            <person name="Bruce M."/>
            <person name="Wang M."/>
            <person name="Yin C."/>
            <person name="McCallum B."/>
            <person name="Szabo L.J."/>
            <person name="Hulbert S."/>
            <person name="Chen X."/>
            <person name="Fellers J.P."/>
        </authorList>
    </citation>
    <scope>NUCLEOTIDE SEQUENCE</scope>
    <source>
        <strain evidence="4">Isolate 1-1 / race 1 (BBBD)</strain>
        <strain evidence="3">isolate 1-1 / race 1 (BBBD)</strain>
    </source>
</reference>
<organism evidence="2">
    <name type="scientific">Puccinia triticina (isolate 1-1 / race 1 (BBBD))</name>
    <name type="common">Brown leaf rust fungus</name>
    <dbReference type="NCBI Taxonomy" id="630390"/>
    <lineage>
        <taxon>Eukaryota</taxon>
        <taxon>Fungi</taxon>
        <taxon>Dikarya</taxon>
        <taxon>Basidiomycota</taxon>
        <taxon>Pucciniomycotina</taxon>
        <taxon>Pucciniomycetes</taxon>
        <taxon>Pucciniales</taxon>
        <taxon>Pucciniaceae</taxon>
        <taxon>Puccinia</taxon>
    </lineage>
</organism>
<name>A0A180H115_PUCT1</name>
<feature type="region of interest" description="Disordered" evidence="1">
    <location>
        <begin position="312"/>
        <end position="342"/>
    </location>
</feature>
<protein>
    <submittedName>
        <fullName evidence="2 3">Uncharacterized protein</fullName>
    </submittedName>
</protein>
<evidence type="ECO:0000313" key="2">
    <source>
        <dbReference type="EMBL" id="OAV98736.1"/>
    </source>
</evidence>
<reference evidence="2" key="1">
    <citation type="submission" date="2009-11" db="EMBL/GenBank/DDBJ databases">
        <authorList>
            <consortium name="The Broad Institute Genome Sequencing Platform"/>
            <person name="Ward D."/>
            <person name="Feldgarden M."/>
            <person name="Earl A."/>
            <person name="Young S.K."/>
            <person name="Zeng Q."/>
            <person name="Koehrsen M."/>
            <person name="Alvarado L."/>
            <person name="Berlin A."/>
            <person name="Bochicchio J."/>
            <person name="Borenstein D."/>
            <person name="Chapman S.B."/>
            <person name="Chen Z."/>
            <person name="Engels R."/>
            <person name="Freedman E."/>
            <person name="Gellesch M."/>
            <person name="Goldberg J."/>
            <person name="Griggs A."/>
            <person name="Gujja S."/>
            <person name="Heilman E."/>
            <person name="Heiman D."/>
            <person name="Hepburn T."/>
            <person name="Howarth C."/>
            <person name="Jen D."/>
            <person name="Larson L."/>
            <person name="Lewis B."/>
            <person name="Mehta T."/>
            <person name="Park D."/>
            <person name="Pearson M."/>
            <person name="Roberts A."/>
            <person name="Saif S."/>
            <person name="Shea T."/>
            <person name="Shenoy N."/>
            <person name="Sisk P."/>
            <person name="Stolte C."/>
            <person name="Sykes S."/>
            <person name="Thomson T."/>
            <person name="Walk T."/>
            <person name="White J."/>
            <person name="Yandava C."/>
            <person name="Izard J."/>
            <person name="Baranova O.V."/>
            <person name="Blanton J.M."/>
            <person name="Tanner A.C."/>
            <person name="Dewhirst F.E."/>
            <person name="Haas B."/>
            <person name="Nusbaum C."/>
            <person name="Birren B."/>
        </authorList>
    </citation>
    <scope>NUCLEOTIDE SEQUENCE [LARGE SCALE GENOMIC DNA]</scope>
    <source>
        <strain evidence="2">1-1 BBBD Race 1</strain>
    </source>
</reference>
<evidence type="ECO:0000313" key="3">
    <source>
        <dbReference type="EnsemblFungi" id="PTTG_00728-t43_1-p1"/>
    </source>
</evidence>
<dbReference type="OrthoDB" id="2507496at2759"/>
<dbReference type="Proteomes" id="UP000005240">
    <property type="component" value="Unassembled WGS sequence"/>
</dbReference>
<sequence length="568" mass="61929">MQARQIPPLPFPNAPTGSQESYLEPLLVDPGDSRSTNLEPRPTQEPPQTVILELAVFAPSMTHQLAIVQKGKAPPSTPEYSKLGTDGRVTWSVCLTGHSFVSFKEGFIARVSQKRDYVGVRLKKLDAEGNIIQWRCIIVNNRSYGVKANVAVSNKDKFRVFVQEVIRNPANKVRVRAQDENLALLHALKGTRLALQRKASWAFMNPKTDINSAAIIQKVQLLTAHINAKYGGNSKHMVIQDPQNPTAAGIEIYSSNLWLWAWALIHQAPNVDMDTLPTTKDFPSPKVTPAAPPAATPAAVPLAPKFTPARVTPLGQVRPPRVIPESLPPSPNDSPAAQPAQPLTESVTYWGEPYSGPMVPISQPHNGVVGILIASPPPVGAQDQLPPNNAAPHGSPLASKVPSSGFNFMSPEDDLPSLPNNPRELSDSPEPDPSTSKQANSDRLALVPVSKNPKHVAPSLTSDIEYVSDPLNGWISDSSPPRQYHTRHPVNLNLAGRALTIEEFLDHCNFSRQNPTPRGLINISQVSHWSFFAQNNLEKLVTDMNYPIPIARQLLAGAQSLIPTHYDA</sequence>
<dbReference type="AlphaFoldDB" id="A0A180H115"/>
<evidence type="ECO:0000256" key="1">
    <source>
        <dbReference type="SAM" id="MobiDB-lite"/>
    </source>
</evidence>
<evidence type="ECO:0000313" key="4">
    <source>
        <dbReference type="Proteomes" id="UP000005240"/>
    </source>
</evidence>
<keyword evidence="4" id="KW-1185">Reference proteome</keyword>
<reference evidence="2" key="2">
    <citation type="submission" date="2016-05" db="EMBL/GenBank/DDBJ databases">
        <title>Comparative analysis highlights variable genome content of wheat rusts and divergence of the mating loci.</title>
        <authorList>
            <person name="Cuomo C.A."/>
            <person name="Bakkeren G."/>
            <person name="Szabo L."/>
            <person name="Khalil H."/>
            <person name="Joly D."/>
            <person name="Goldberg J."/>
            <person name="Young S."/>
            <person name="Zeng Q."/>
            <person name="Fellers J."/>
        </authorList>
    </citation>
    <scope>NUCLEOTIDE SEQUENCE [LARGE SCALE GENOMIC DNA]</scope>
    <source>
        <strain evidence="2">1-1 BBBD Race 1</strain>
    </source>
</reference>
<dbReference type="EnsemblFungi" id="PTTG_00728-t43_1">
    <property type="protein sequence ID" value="PTTG_00728-t43_1-p1"/>
    <property type="gene ID" value="PTTG_00728"/>
</dbReference>
<reference evidence="3" key="4">
    <citation type="submission" date="2025-05" db="UniProtKB">
        <authorList>
            <consortium name="EnsemblFungi"/>
        </authorList>
    </citation>
    <scope>IDENTIFICATION</scope>
    <source>
        <strain evidence="3">isolate 1-1 / race 1 (BBBD)</strain>
    </source>
</reference>
<dbReference type="VEuPathDB" id="FungiDB:PTTG_00728"/>
<dbReference type="EMBL" id="ADAS02000006">
    <property type="protein sequence ID" value="OAV98736.1"/>
    <property type="molecule type" value="Genomic_DNA"/>
</dbReference>
<feature type="region of interest" description="Disordered" evidence="1">
    <location>
        <begin position="1"/>
        <end position="45"/>
    </location>
</feature>
<gene>
    <name evidence="2" type="ORF">PTTG_00728</name>
</gene>
<feature type="region of interest" description="Disordered" evidence="1">
    <location>
        <begin position="379"/>
        <end position="446"/>
    </location>
</feature>
<proteinExistence type="predicted"/>